<dbReference type="GO" id="GO:0005524">
    <property type="term" value="F:ATP binding"/>
    <property type="evidence" value="ECO:0007669"/>
    <property type="project" value="InterPro"/>
</dbReference>
<dbReference type="InterPro" id="IPR003439">
    <property type="entry name" value="ABC_transporter-like_ATP-bd"/>
</dbReference>
<dbReference type="PANTHER" id="PTHR19229">
    <property type="entry name" value="ATP-BINDING CASSETTE TRANSPORTER SUBFAMILY A ABCA"/>
    <property type="match status" value="1"/>
</dbReference>
<dbReference type="Proteomes" id="UP000271889">
    <property type="component" value="Unassembled WGS sequence"/>
</dbReference>
<dbReference type="PANTHER" id="PTHR19229:SF250">
    <property type="entry name" value="ABC TRANSPORTER DOMAIN-CONTAINING PROTEIN-RELATED"/>
    <property type="match status" value="1"/>
</dbReference>
<feature type="domain" description="ABC transporter" evidence="1">
    <location>
        <begin position="16"/>
        <end position="140"/>
    </location>
</feature>
<name>A0A3P6SQV3_CYLGO</name>
<dbReference type="GO" id="GO:0140359">
    <property type="term" value="F:ABC-type transporter activity"/>
    <property type="evidence" value="ECO:0007669"/>
    <property type="project" value="InterPro"/>
</dbReference>
<dbReference type="Pfam" id="PF00005">
    <property type="entry name" value="ABC_tran"/>
    <property type="match status" value="1"/>
</dbReference>
<keyword evidence="3" id="KW-1185">Reference proteome</keyword>
<reference evidence="2 3" key="1">
    <citation type="submission" date="2018-11" db="EMBL/GenBank/DDBJ databases">
        <authorList>
            <consortium name="Pathogen Informatics"/>
        </authorList>
    </citation>
    <scope>NUCLEOTIDE SEQUENCE [LARGE SCALE GENOMIC DNA]</scope>
</reference>
<evidence type="ECO:0000313" key="2">
    <source>
        <dbReference type="EMBL" id="VDK57474.1"/>
    </source>
</evidence>
<evidence type="ECO:0000313" key="3">
    <source>
        <dbReference type="Proteomes" id="UP000271889"/>
    </source>
</evidence>
<feature type="non-terminal residue" evidence="2">
    <location>
        <position position="145"/>
    </location>
</feature>
<dbReference type="GO" id="GO:0016020">
    <property type="term" value="C:membrane"/>
    <property type="evidence" value="ECO:0007669"/>
    <property type="project" value="InterPro"/>
</dbReference>
<dbReference type="SUPFAM" id="SSF52540">
    <property type="entry name" value="P-loop containing nucleoside triphosphate hydrolases"/>
    <property type="match status" value="1"/>
</dbReference>
<proteinExistence type="predicted"/>
<dbReference type="EMBL" id="UYRV01010492">
    <property type="protein sequence ID" value="VDK57474.1"/>
    <property type="molecule type" value="Genomic_DNA"/>
</dbReference>
<dbReference type="OrthoDB" id="8061355at2759"/>
<dbReference type="InterPro" id="IPR026082">
    <property type="entry name" value="ABCA"/>
</dbReference>
<evidence type="ECO:0000259" key="1">
    <source>
        <dbReference type="Pfam" id="PF00005"/>
    </source>
</evidence>
<dbReference type="GO" id="GO:0005319">
    <property type="term" value="F:lipid transporter activity"/>
    <property type="evidence" value="ECO:0007669"/>
    <property type="project" value="TreeGrafter"/>
</dbReference>
<gene>
    <name evidence="2" type="ORF">CGOC_LOCUS3998</name>
</gene>
<organism evidence="2 3">
    <name type="scientific">Cylicostephanus goldi</name>
    <name type="common">Nematode worm</name>
    <dbReference type="NCBI Taxonomy" id="71465"/>
    <lineage>
        <taxon>Eukaryota</taxon>
        <taxon>Metazoa</taxon>
        <taxon>Ecdysozoa</taxon>
        <taxon>Nematoda</taxon>
        <taxon>Chromadorea</taxon>
        <taxon>Rhabditida</taxon>
        <taxon>Rhabditina</taxon>
        <taxon>Rhabditomorpha</taxon>
        <taxon>Strongyloidea</taxon>
        <taxon>Strongylidae</taxon>
        <taxon>Cylicostephanus</taxon>
    </lineage>
</organism>
<sequence length="145" mass="15643">MLFVMCLGEFYQESVNGAGKTSAFRVLCGLQPPDRGAVFLGSSVVTPGASVFSRIGYCPQFDALYGELTTKEHLELLARIHGYTSKCIPEVVDFLLEIFGISQYADTKSQALSGGTKRKLSMAQALIGDPDLLLLDEPTTGMDPT</sequence>
<accession>A0A3P6SQV3</accession>
<protein>
    <recommendedName>
        <fullName evidence="1">ABC transporter domain-containing protein</fullName>
    </recommendedName>
</protein>
<dbReference type="AlphaFoldDB" id="A0A3P6SQV3"/>
<dbReference type="GO" id="GO:0016887">
    <property type="term" value="F:ATP hydrolysis activity"/>
    <property type="evidence" value="ECO:0007669"/>
    <property type="project" value="InterPro"/>
</dbReference>
<dbReference type="InterPro" id="IPR027417">
    <property type="entry name" value="P-loop_NTPase"/>
</dbReference>
<dbReference type="Gene3D" id="3.40.50.300">
    <property type="entry name" value="P-loop containing nucleotide triphosphate hydrolases"/>
    <property type="match status" value="1"/>
</dbReference>